<evidence type="ECO:0008006" key="3">
    <source>
        <dbReference type="Google" id="ProtNLM"/>
    </source>
</evidence>
<evidence type="ECO:0000313" key="1">
    <source>
        <dbReference type="EMBL" id="TYS69301.1"/>
    </source>
</evidence>
<reference evidence="1 2" key="1">
    <citation type="submission" date="2019-08" db="EMBL/GenBank/DDBJ databases">
        <title>Bacillus genomes from the desert of Cuatro Cienegas, Coahuila.</title>
        <authorList>
            <person name="Olmedo-Alvarez G."/>
        </authorList>
    </citation>
    <scope>NUCLEOTIDE SEQUENCE [LARGE SCALE GENOMIC DNA]</scope>
    <source>
        <strain evidence="1 2">CH98b_3T</strain>
    </source>
</reference>
<dbReference type="OrthoDB" id="2987322at2"/>
<dbReference type="RefSeq" id="WP_148980160.1">
    <property type="nucleotide sequence ID" value="NZ_JBNILM010000008.1"/>
</dbReference>
<comment type="caution">
    <text evidence="1">The sequence shown here is derived from an EMBL/GenBank/DDBJ whole genome shotgun (WGS) entry which is preliminary data.</text>
</comment>
<organism evidence="1 2">
    <name type="scientific">Sutcliffiella horikoshii</name>
    <dbReference type="NCBI Taxonomy" id="79883"/>
    <lineage>
        <taxon>Bacteria</taxon>
        <taxon>Bacillati</taxon>
        <taxon>Bacillota</taxon>
        <taxon>Bacilli</taxon>
        <taxon>Bacillales</taxon>
        <taxon>Bacillaceae</taxon>
        <taxon>Sutcliffiella</taxon>
    </lineage>
</organism>
<evidence type="ECO:0000313" key="2">
    <source>
        <dbReference type="Proteomes" id="UP000324517"/>
    </source>
</evidence>
<sequence length="148" mass="16739">MGNPCLDFNIRTQFTFTVSDRDLSRILNGLAEESMNINGYFQTLAGKSFNFVRMVVGTSAEESERDIRVVRKVMKRVGVRYRENQVIQLLDSTSGVPGQVNAIFGTLWCKMQVRAVYLGEDNNIYIDVSNIGHAIRLLSEEALPRCQD</sequence>
<protein>
    <recommendedName>
        <fullName evidence="3">ACT domain-containing protein</fullName>
    </recommendedName>
</protein>
<gene>
    <name evidence="1" type="ORF">FZC75_17250</name>
</gene>
<dbReference type="Proteomes" id="UP000324517">
    <property type="component" value="Unassembled WGS sequence"/>
</dbReference>
<name>A0A5D4T319_9BACI</name>
<dbReference type="EMBL" id="VTET01000009">
    <property type="protein sequence ID" value="TYS69301.1"/>
    <property type="molecule type" value="Genomic_DNA"/>
</dbReference>
<proteinExistence type="predicted"/>
<accession>A0A5D4T319</accession>
<dbReference type="AlphaFoldDB" id="A0A5D4T319"/>